<sequence length="119" mass="14013">MLHKENYTLHDRMAGRVPLEVGTRGTIGSLLKREIEYFRKLEVERVESSMNSERMCEERAAAGRNSWRSFRFPIVAWRRKKRRNSGIRPGICSMVEVADNEMPGFSYQNLRIESMRFDV</sequence>
<proteinExistence type="predicted"/>
<dbReference type="OrthoDB" id="783264at2759"/>
<dbReference type="PANTHER" id="PTHR35131:SF1">
    <property type="entry name" value="EXPRESSED PROTEIN"/>
    <property type="match status" value="1"/>
</dbReference>
<gene>
    <name evidence="1" type="ORF">CDL12_06164</name>
</gene>
<dbReference type="AlphaFoldDB" id="A0A2G9HUF0"/>
<protein>
    <submittedName>
        <fullName evidence="1">Uncharacterized protein</fullName>
    </submittedName>
</protein>
<dbReference type="PANTHER" id="PTHR35131">
    <property type="entry name" value="EXPRESSED PROTEIN"/>
    <property type="match status" value="1"/>
</dbReference>
<comment type="caution">
    <text evidence="1">The sequence shown here is derived from an EMBL/GenBank/DDBJ whole genome shotgun (WGS) entry which is preliminary data.</text>
</comment>
<keyword evidence="2" id="KW-1185">Reference proteome</keyword>
<evidence type="ECO:0000313" key="2">
    <source>
        <dbReference type="Proteomes" id="UP000231279"/>
    </source>
</evidence>
<organism evidence="1 2">
    <name type="scientific">Handroanthus impetiginosus</name>
    <dbReference type="NCBI Taxonomy" id="429701"/>
    <lineage>
        <taxon>Eukaryota</taxon>
        <taxon>Viridiplantae</taxon>
        <taxon>Streptophyta</taxon>
        <taxon>Embryophyta</taxon>
        <taxon>Tracheophyta</taxon>
        <taxon>Spermatophyta</taxon>
        <taxon>Magnoliopsida</taxon>
        <taxon>eudicotyledons</taxon>
        <taxon>Gunneridae</taxon>
        <taxon>Pentapetalae</taxon>
        <taxon>asterids</taxon>
        <taxon>lamiids</taxon>
        <taxon>Lamiales</taxon>
        <taxon>Bignoniaceae</taxon>
        <taxon>Crescentiina</taxon>
        <taxon>Tabebuia alliance</taxon>
        <taxon>Handroanthus</taxon>
    </lineage>
</organism>
<dbReference type="EMBL" id="NKXS01000998">
    <property type="protein sequence ID" value="PIN21145.1"/>
    <property type="molecule type" value="Genomic_DNA"/>
</dbReference>
<dbReference type="Proteomes" id="UP000231279">
    <property type="component" value="Unassembled WGS sequence"/>
</dbReference>
<reference evidence="2" key="1">
    <citation type="journal article" date="2018" name="Gigascience">
        <title>Genome assembly of the Pink Ipe (Handroanthus impetiginosus, Bignoniaceae), a highly valued, ecologically keystone Neotropical timber forest tree.</title>
        <authorList>
            <person name="Silva-Junior O.B."/>
            <person name="Grattapaglia D."/>
            <person name="Novaes E."/>
            <person name="Collevatti R.G."/>
        </authorList>
    </citation>
    <scope>NUCLEOTIDE SEQUENCE [LARGE SCALE GENOMIC DNA]</scope>
    <source>
        <strain evidence="2">cv. UFG-1</strain>
    </source>
</reference>
<accession>A0A2G9HUF0</accession>
<evidence type="ECO:0000313" key="1">
    <source>
        <dbReference type="EMBL" id="PIN21145.1"/>
    </source>
</evidence>
<name>A0A2G9HUF0_9LAMI</name>